<feature type="compositionally biased region" description="Basic residues" evidence="1">
    <location>
        <begin position="115"/>
        <end position="131"/>
    </location>
</feature>
<dbReference type="Pfam" id="PF04993">
    <property type="entry name" value="TfoX_N"/>
    <property type="match status" value="1"/>
</dbReference>
<feature type="region of interest" description="Disordered" evidence="1">
    <location>
        <begin position="112"/>
        <end position="131"/>
    </location>
</feature>
<name>A0ABU8B874_9BRAD</name>
<dbReference type="InterPro" id="IPR007076">
    <property type="entry name" value="TfoX_N"/>
</dbReference>
<dbReference type="SUPFAM" id="SSF159894">
    <property type="entry name" value="YgaC/TfoX-N like"/>
    <property type="match status" value="1"/>
</dbReference>
<evidence type="ECO:0000259" key="2">
    <source>
        <dbReference type="Pfam" id="PF04993"/>
    </source>
</evidence>
<protein>
    <submittedName>
        <fullName evidence="3">TfoX/Sxy family transcriptional regulator of competence genes</fullName>
    </submittedName>
</protein>
<comment type="caution">
    <text evidence="3">The sequence shown here is derived from an EMBL/GenBank/DDBJ whole genome shotgun (WGS) entry which is preliminary data.</text>
</comment>
<proteinExistence type="predicted"/>
<keyword evidence="4" id="KW-1185">Reference proteome</keyword>
<reference evidence="3 4" key="1">
    <citation type="submission" date="2024-02" db="EMBL/GenBank/DDBJ databases">
        <title>Adaptive strategies in a cosmopolitan and abundant soil bacterium.</title>
        <authorList>
            <person name="Carini P."/>
        </authorList>
    </citation>
    <scope>NUCLEOTIDE SEQUENCE [LARGE SCALE GENOMIC DNA]</scope>
    <source>
        <strain evidence="3 4">AZCC 1608</strain>
    </source>
</reference>
<dbReference type="Gene3D" id="3.30.1460.30">
    <property type="entry name" value="YgaC/TfoX-N like chaperone"/>
    <property type="match status" value="1"/>
</dbReference>
<evidence type="ECO:0000256" key="1">
    <source>
        <dbReference type="SAM" id="MobiDB-lite"/>
    </source>
</evidence>
<accession>A0ABU8B874</accession>
<gene>
    <name evidence="3" type="ORF">V1286_002271</name>
</gene>
<organism evidence="3 4">
    <name type="scientific">Bradyrhizobium algeriense</name>
    <dbReference type="NCBI Taxonomy" id="634784"/>
    <lineage>
        <taxon>Bacteria</taxon>
        <taxon>Pseudomonadati</taxon>
        <taxon>Pseudomonadota</taxon>
        <taxon>Alphaproteobacteria</taxon>
        <taxon>Hyphomicrobiales</taxon>
        <taxon>Nitrobacteraceae</taxon>
        <taxon>Bradyrhizobium</taxon>
    </lineage>
</organism>
<feature type="domain" description="TfoX N-terminal" evidence="2">
    <location>
        <begin position="23"/>
        <end position="105"/>
    </location>
</feature>
<sequence>MAWTKSPQSLIDLFEKSVPSGTSVSRRKMFGYPAAFANGNLFIGLHQNDFIIRLSEKDRARFSAEFGERPFEPMPGRPMREYVRLPGELLTDPRRRASWIDLSLRYAEAIVPKAKPPKRKQMPQPVKRSRT</sequence>
<evidence type="ECO:0000313" key="3">
    <source>
        <dbReference type="EMBL" id="MEH2554742.1"/>
    </source>
</evidence>
<dbReference type="Proteomes" id="UP001364224">
    <property type="component" value="Unassembled WGS sequence"/>
</dbReference>
<dbReference type="EMBL" id="JAZHRV010000001">
    <property type="protein sequence ID" value="MEH2554742.1"/>
    <property type="molecule type" value="Genomic_DNA"/>
</dbReference>
<dbReference type="RefSeq" id="WP_334479558.1">
    <property type="nucleotide sequence ID" value="NZ_JAZHRV010000001.1"/>
</dbReference>
<evidence type="ECO:0000313" key="4">
    <source>
        <dbReference type="Proteomes" id="UP001364224"/>
    </source>
</evidence>